<dbReference type="Proteomes" id="UP000887540">
    <property type="component" value="Unplaced"/>
</dbReference>
<dbReference type="WBParaSite" id="ACRNAN_scaffold207.g24919.t1">
    <property type="protein sequence ID" value="ACRNAN_scaffold207.g24919.t1"/>
    <property type="gene ID" value="ACRNAN_scaffold207.g24919"/>
</dbReference>
<accession>A0A914D7R4</accession>
<dbReference type="CDD" id="cd00037">
    <property type="entry name" value="CLECT"/>
    <property type="match status" value="1"/>
</dbReference>
<evidence type="ECO:0000313" key="2">
    <source>
        <dbReference type="Proteomes" id="UP000887540"/>
    </source>
</evidence>
<keyword evidence="2" id="KW-1185">Reference proteome</keyword>
<dbReference type="InterPro" id="IPR016187">
    <property type="entry name" value="CTDL_fold"/>
</dbReference>
<evidence type="ECO:0000313" key="3">
    <source>
        <dbReference type="WBParaSite" id="ACRNAN_scaffold207.g24919.t1"/>
    </source>
</evidence>
<feature type="domain" description="C-type lectin" evidence="1">
    <location>
        <begin position="1"/>
        <end position="126"/>
    </location>
</feature>
<sequence length="131" mass="14817">MCLFYVSDPTSSDAADSYCNSKYQGDTIAIPNAFENKAISEYLKQQISDSNQLVWLGAYADNWSCCFGAEHGIKWFWYDYNIDFGYTNFASTENGDAIIGYGVAVNPSTGYWYMKNTTIQLPFLCKALMKH</sequence>
<dbReference type="InterPro" id="IPR016186">
    <property type="entry name" value="C-type_lectin-like/link_sf"/>
</dbReference>
<evidence type="ECO:0000259" key="1">
    <source>
        <dbReference type="PROSITE" id="PS50041"/>
    </source>
</evidence>
<reference evidence="3" key="1">
    <citation type="submission" date="2022-11" db="UniProtKB">
        <authorList>
            <consortium name="WormBaseParasite"/>
        </authorList>
    </citation>
    <scope>IDENTIFICATION</scope>
</reference>
<dbReference type="PROSITE" id="PS50041">
    <property type="entry name" value="C_TYPE_LECTIN_2"/>
    <property type="match status" value="1"/>
</dbReference>
<dbReference type="InterPro" id="IPR001304">
    <property type="entry name" value="C-type_lectin-like"/>
</dbReference>
<name>A0A914D7R4_9BILA</name>
<organism evidence="2 3">
    <name type="scientific">Acrobeloides nanus</name>
    <dbReference type="NCBI Taxonomy" id="290746"/>
    <lineage>
        <taxon>Eukaryota</taxon>
        <taxon>Metazoa</taxon>
        <taxon>Ecdysozoa</taxon>
        <taxon>Nematoda</taxon>
        <taxon>Chromadorea</taxon>
        <taxon>Rhabditida</taxon>
        <taxon>Tylenchina</taxon>
        <taxon>Cephalobomorpha</taxon>
        <taxon>Cephaloboidea</taxon>
        <taxon>Cephalobidae</taxon>
        <taxon>Acrobeloides</taxon>
    </lineage>
</organism>
<dbReference type="AlphaFoldDB" id="A0A914D7R4"/>
<protein>
    <submittedName>
        <fullName evidence="3">C-type lectin domain-containing protein</fullName>
    </submittedName>
</protein>
<dbReference type="Pfam" id="PF00059">
    <property type="entry name" value="Lectin_C"/>
    <property type="match status" value="1"/>
</dbReference>
<proteinExistence type="predicted"/>
<dbReference type="Gene3D" id="3.10.100.10">
    <property type="entry name" value="Mannose-Binding Protein A, subunit A"/>
    <property type="match status" value="1"/>
</dbReference>
<dbReference type="SUPFAM" id="SSF56436">
    <property type="entry name" value="C-type lectin-like"/>
    <property type="match status" value="1"/>
</dbReference>